<dbReference type="STRING" id="223786.SAMN05216234_1733"/>
<gene>
    <name evidence="1" type="ORF">SAMN05216234_1733</name>
</gene>
<protein>
    <recommendedName>
        <fullName evidence="3">5-methylcytosine-specific restriction enzyme B</fullName>
    </recommendedName>
</protein>
<dbReference type="SUPFAM" id="SSF52540">
    <property type="entry name" value="P-loop containing nucleoside triphosphate hydrolases"/>
    <property type="match status" value="1"/>
</dbReference>
<dbReference type="AlphaFoldDB" id="A0A1I5UXL3"/>
<dbReference type="InterPro" id="IPR027417">
    <property type="entry name" value="P-loop_NTPase"/>
</dbReference>
<evidence type="ECO:0000313" key="2">
    <source>
        <dbReference type="Proteomes" id="UP000199227"/>
    </source>
</evidence>
<evidence type="ECO:0000313" key="1">
    <source>
        <dbReference type="EMBL" id="SFP99446.1"/>
    </source>
</evidence>
<sequence>MEKAKSFEKTEVIPFKEFYYELAEKLLEYKNKRNKLINFLHKLKDDGLQITPLNDQNPEGTTIELEDIDPFTFFGIFNRGITNDNRIKILKILKEFFNLNAEIPNNFDGIPVLNNQKSWFFTYKYKRKDEDIDLLWELFEKFMNDTIDDELFNKCLEIKGVRQNITIAFYWIKPEDYIALDNNTTSYIAENTKFKNTNINKLKFRGYKEIIKTLKEKNISFYELVKSQYGNSNENNDMAIQNKKNSPIEQPLNQILYGPPGTGKTYHTINKALEIIFEKEDENKTIQYKYLGHELNKSVKDLKKILNQNTHTNSPFRY</sequence>
<dbReference type="EMBL" id="FOXB01000073">
    <property type="protein sequence ID" value="SFP99446.1"/>
    <property type="molecule type" value="Genomic_DNA"/>
</dbReference>
<organism evidence="1 2">
    <name type="scientific">Hydrogenimonas thermophila</name>
    <dbReference type="NCBI Taxonomy" id="223786"/>
    <lineage>
        <taxon>Bacteria</taxon>
        <taxon>Pseudomonadati</taxon>
        <taxon>Campylobacterota</taxon>
        <taxon>Epsilonproteobacteria</taxon>
        <taxon>Campylobacterales</taxon>
        <taxon>Hydrogenimonadaceae</taxon>
        <taxon>Hydrogenimonas</taxon>
    </lineage>
</organism>
<evidence type="ECO:0008006" key="3">
    <source>
        <dbReference type="Google" id="ProtNLM"/>
    </source>
</evidence>
<name>A0A1I5UXL3_9BACT</name>
<keyword evidence="2" id="KW-1185">Reference proteome</keyword>
<dbReference type="RefSeq" id="WP_092914305.1">
    <property type="nucleotide sequence ID" value="NZ_FOXB01000073.1"/>
</dbReference>
<dbReference type="OrthoDB" id="9800070at2"/>
<reference evidence="1 2" key="1">
    <citation type="submission" date="2016-10" db="EMBL/GenBank/DDBJ databases">
        <authorList>
            <person name="de Groot N.N."/>
        </authorList>
    </citation>
    <scope>NUCLEOTIDE SEQUENCE [LARGE SCALE GENOMIC DNA]</scope>
    <source>
        <strain evidence="1 2">EP1-55-1</strain>
    </source>
</reference>
<dbReference type="Gene3D" id="3.40.50.300">
    <property type="entry name" value="P-loop containing nucleotide triphosphate hydrolases"/>
    <property type="match status" value="1"/>
</dbReference>
<accession>A0A1I5UXL3</accession>
<proteinExistence type="predicted"/>
<dbReference type="Proteomes" id="UP000199227">
    <property type="component" value="Unassembled WGS sequence"/>
</dbReference>